<dbReference type="EMBL" id="BAABFB010000023">
    <property type="protein sequence ID" value="GAA4474701.1"/>
    <property type="molecule type" value="Genomic_DNA"/>
</dbReference>
<reference evidence="5" key="1">
    <citation type="journal article" date="2019" name="Int. J. Syst. Evol. Microbiol.">
        <title>The Global Catalogue of Microorganisms (GCM) 10K type strain sequencing project: providing services to taxonomists for standard genome sequencing and annotation.</title>
        <authorList>
            <consortium name="The Broad Institute Genomics Platform"/>
            <consortium name="The Broad Institute Genome Sequencing Center for Infectious Disease"/>
            <person name="Wu L."/>
            <person name="Ma J."/>
        </authorList>
    </citation>
    <scope>NUCLEOTIDE SEQUENCE [LARGE SCALE GENOMIC DNA]</scope>
    <source>
        <strain evidence="5">JCM 32206</strain>
    </source>
</reference>
<dbReference type="NCBIfam" id="NF005968">
    <property type="entry name" value="PRK08057.1-2"/>
    <property type="match status" value="1"/>
</dbReference>
<dbReference type="PANTHER" id="PTHR36925">
    <property type="entry name" value="COBALT-PRECORRIN-6A REDUCTASE"/>
    <property type="match status" value="1"/>
</dbReference>
<dbReference type="RefSeq" id="WP_345342736.1">
    <property type="nucleotide sequence ID" value="NZ_BAABFB010000023.1"/>
</dbReference>
<dbReference type="Proteomes" id="UP001501183">
    <property type="component" value="Unassembled WGS sequence"/>
</dbReference>
<sequence>MRRVLILGGTSEGRALATTLVNEPGIEVESSLAGRVRDPRLPDGEVRVGGFGGVDGLREYLRDNRIDRVVDATHPFAARITANAAAATHLLGIPLLVLRRPQWEPGAGDRWTPVASLDAAAAALPRLGRRVFLTIGRQGVDAFADADAWFLVRAIDPPDGRMPARSRLLLDRGPFDLEGERELLRGNDIDLLVTKNSGGAATEAKLVAARELGVPVLMVQRPPVPAGVAVTADVAAAGDWVRDPSRH</sequence>
<evidence type="ECO:0000256" key="3">
    <source>
        <dbReference type="ARBA" id="ARBA00023002"/>
    </source>
</evidence>
<evidence type="ECO:0000256" key="2">
    <source>
        <dbReference type="ARBA" id="ARBA00022573"/>
    </source>
</evidence>
<dbReference type="NCBIfam" id="TIGR00715">
    <property type="entry name" value="precor6x_red"/>
    <property type="match status" value="1"/>
</dbReference>
<dbReference type="Pfam" id="PF02571">
    <property type="entry name" value="CbiJ"/>
    <property type="match status" value="1"/>
</dbReference>
<protein>
    <submittedName>
        <fullName evidence="4">Cobalt-precorrin-6A reductase</fullName>
    </submittedName>
</protein>
<dbReference type="InterPro" id="IPR003723">
    <property type="entry name" value="Precorrin-6x_reduct"/>
</dbReference>
<organism evidence="4 5">
    <name type="scientific">Rhodococcus olei</name>
    <dbReference type="NCBI Taxonomy" id="2161675"/>
    <lineage>
        <taxon>Bacteria</taxon>
        <taxon>Bacillati</taxon>
        <taxon>Actinomycetota</taxon>
        <taxon>Actinomycetes</taxon>
        <taxon>Mycobacteriales</taxon>
        <taxon>Nocardiaceae</taxon>
        <taxon>Rhodococcus</taxon>
    </lineage>
</organism>
<comment type="caution">
    <text evidence="4">The sequence shown here is derived from an EMBL/GenBank/DDBJ whole genome shotgun (WGS) entry which is preliminary data.</text>
</comment>
<dbReference type="PROSITE" id="PS51014">
    <property type="entry name" value="COBK_CBIJ"/>
    <property type="match status" value="1"/>
</dbReference>
<name>A0ABP8NYM6_9NOCA</name>
<proteinExistence type="predicted"/>
<keyword evidence="5" id="KW-1185">Reference proteome</keyword>
<evidence type="ECO:0000313" key="4">
    <source>
        <dbReference type="EMBL" id="GAA4474701.1"/>
    </source>
</evidence>
<evidence type="ECO:0000256" key="1">
    <source>
        <dbReference type="ARBA" id="ARBA00004953"/>
    </source>
</evidence>
<accession>A0ABP8NYM6</accession>
<comment type="pathway">
    <text evidence="1">Cofactor biosynthesis; adenosylcobalamin biosynthesis.</text>
</comment>
<gene>
    <name evidence="4" type="ORF">GCM10023094_10850</name>
</gene>
<evidence type="ECO:0000313" key="5">
    <source>
        <dbReference type="Proteomes" id="UP001501183"/>
    </source>
</evidence>
<dbReference type="PANTHER" id="PTHR36925:SF1">
    <property type="entry name" value="COBALT-PRECORRIN-6A REDUCTASE"/>
    <property type="match status" value="1"/>
</dbReference>
<keyword evidence="3" id="KW-0560">Oxidoreductase</keyword>
<keyword evidence="2" id="KW-0169">Cobalamin biosynthesis</keyword>